<evidence type="ECO:0000313" key="8">
    <source>
        <dbReference type="EMBL" id="QQR30333.1"/>
    </source>
</evidence>
<dbReference type="InterPro" id="IPR045455">
    <property type="entry name" value="NrS-1_pol-like_helicase"/>
</dbReference>
<evidence type="ECO:0000256" key="2">
    <source>
        <dbReference type="ARBA" id="ARBA00022801"/>
    </source>
</evidence>
<dbReference type="InterPro" id="IPR014818">
    <property type="entry name" value="Phage/plasmid_primase_P4_C"/>
</dbReference>
<dbReference type="Proteomes" id="UP000596035">
    <property type="component" value="Chromosome"/>
</dbReference>
<dbReference type="Pfam" id="PF19263">
    <property type="entry name" value="DUF5906"/>
    <property type="match status" value="1"/>
</dbReference>
<proteinExistence type="predicted"/>
<feature type="region of interest" description="Disordered" evidence="5">
    <location>
        <begin position="33"/>
        <end position="59"/>
    </location>
</feature>
<dbReference type="SUPFAM" id="SSF52540">
    <property type="entry name" value="P-loop containing nucleoside triphosphate hydrolases"/>
    <property type="match status" value="1"/>
</dbReference>
<dbReference type="RefSeq" id="WP_066541060.1">
    <property type="nucleotide sequence ID" value="NZ_CP021422.1"/>
</dbReference>
<evidence type="ECO:0000313" key="7">
    <source>
        <dbReference type="EMBL" id="ASB41054.1"/>
    </source>
</evidence>
<organism evidence="8 10">
    <name type="scientific">Acutalibacter muris</name>
    <dbReference type="NCBI Taxonomy" id="1796620"/>
    <lineage>
        <taxon>Bacteria</taxon>
        <taxon>Bacillati</taxon>
        <taxon>Bacillota</taxon>
        <taxon>Clostridia</taxon>
        <taxon>Eubacteriales</taxon>
        <taxon>Acutalibacteraceae</taxon>
        <taxon>Acutalibacter</taxon>
    </lineage>
</organism>
<reference evidence="9" key="2">
    <citation type="submission" date="2017-05" db="EMBL/GenBank/DDBJ databases">
        <title>Improved OligoMM genomes.</title>
        <authorList>
            <person name="Garzetti D."/>
        </authorList>
    </citation>
    <scope>NUCLEOTIDE SEQUENCE [LARGE SCALE GENOMIC DNA]</scope>
    <source>
        <strain evidence="9">KB18</strain>
    </source>
</reference>
<dbReference type="GO" id="GO:0004386">
    <property type="term" value="F:helicase activity"/>
    <property type="evidence" value="ECO:0007669"/>
    <property type="project" value="UniProtKB-KW"/>
</dbReference>
<dbReference type="PANTHER" id="PTHR35372:SF2">
    <property type="entry name" value="SF3 HELICASE DOMAIN-CONTAINING PROTEIN"/>
    <property type="match status" value="1"/>
</dbReference>
<dbReference type="EMBL" id="CP065321">
    <property type="protein sequence ID" value="QQR30333.1"/>
    <property type="molecule type" value="Genomic_DNA"/>
</dbReference>
<keyword evidence="3" id="KW-0347">Helicase</keyword>
<dbReference type="InterPro" id="IPR027417">
    <property type="entry name" value="P-loop_NTPase"/>
</dbReference>
<dbReference type="EMBL" id="CP021422">
    <property type="protein sequence ID" value="ASB41054.1"/>
    <property type="molecule type" value="Genomic_DNA"/>
</dbReference>
<dbReference type="InterPro" id="IPR014015">
    <property type="entry name" value="Helicase_SF3_DNA-vir"/>
</dbReference>
<dbReference type="PROSITE" id="PS51206">
    <property type="entry name" value="SF3_HELICASE_1"/>
    <property type="match status" value="1"/>
</dbReference>
<keyword evidence="1" id="KW-0547">Nucleotide-binding</keyword>
<evidence type="ECO:0000256" key="5">
    <source>
        <dbReference type="SAM" id="MobiDB-lite"/>
    </source>
</evidence>
<dbReference type="Proteomes" id="UP000196710">
    <property type="component" value="Chromosome"/>
</dbReference>
<keyword evidence="2" id="KW-0378">Hydrolase</keyword>
<keyword evidence="4" id="KW-0067">ATP-binding</keyword>
<dbReference type="Gene3D" id="3.40.50.300">
    <property type="entry name" value="P-loop containing nucleotide triphosphate hydrolases"/>
    <property type="match status" value="1"/>
</dbReference>
<feature type="domain" description="SF3 helicase" evidence="6">
    <location>
        <begin position="293"/>
        <end position="449"/>
    </location>
</feature>
<dbReference type="InterPro" id="IPR004968">
    <property type="entry name" value="DNA_primase/NTPase_C"/>
</dbReference>
<dbReference type="SMART" id="SM00885">
    <property type="entry name" value="D5_N"/>
    <property type="match status" value="1"/>
</dbReference>
<reference evidence="7" key="1">
    <citation type="journal article" date="2017" name="Genome Announc.">
        <title>High-Quality Whole-Genome Sequences of the Oligo-Mouse-Microbiota Bacterial Community.</title>
        <authorList>
            <person name="Garzetti D."/>
            <person name="Brugiroux S."/>
            <person name="Bunk B."/>
            <person name="Pukall R."/>
            <person name="McCoy K.D."/>
            <person name="Macpherson A.J."/>
            <person name="Stecher B."/>
        </authorList>
    </citation>
    <scope>NUCLEOTIDE SEQUENCE</scope>
    <source>
        <strain evidence="7">KB18</strain>
    </source>
</reference>
<evidence type="ECO:0000313" key="9">
    <source>
        <dbReference type="Proteomes" id="UP000196710"/>
    </source>
</evidence>
<evidence type="ECO:0000259" key="6">
    <source>
        <dbReference type="PROSITE" id="PS51206"/>
    </source>
</evidence>
<evidence type="ECO:0000256" key="3">
    <source>
        <dbReference type="ARBA" id="ARBA00022806"/>
    </source>
</evidence>
<dbReference type="GO" id="GO:0016787">
    <property type="term" value="F:hydrolase activity"/>
    <property type="evidence" value="ECO:0007669"/>
    <property type="project" value="UniProtKB-KW"/>
</dbReference>
<evidence type="ECO:0000313" key="10">
    <source>
        <dbReference type="Proteomes" id="UP000596035"/>
    </source>
</evidence>
<dbReference type="NCBIfam" id="TIGR01613">
    <property type="entry name" value="primase_Cterm"/>
    <property type="match status" value="1"/>
</dbReference>
<dbReference type="GO" id="GO:0005524">
    <property type="term" value="F:ATP binding"/>
    <property type="evidence" value="ECO:0007669"/>
    <property type="project" value="UniProtKB-KW"/>
</dbReference>
<dbReference type="KEGG" id="amur:ADH66_10565"/>
<sequence>MEIQPNILKECDFVHPEFQPDLPVGTNLTQWGAEPEAQERKEPKPHPDLENAVDGSTSDVQNAAATGTILTSLRTRDQFLQFILLDYLRELKKKNASLTPEEVAGGAVEDINLAIRVRNNSLPKGEKDEKWKFLDALDPPRIAACCIGLNHVKRIQLNNEDDEKSYVLGIYERDGPNRGIYNIDEDAINALCRRYNSSLRKSDISEIKAVLMDTAPIASRLLDPNLIPVNNGIFDYKKKRLIPFSPEYVFTSKCGTDYNPIAANPVIINPDGTKWDVVSWMESLVDHLPDKAEMTELLWKITGAMVRYLVPWDKAVFLISPKGNNGKGTLCELLRSLLGKGNYANIPITNFGKDFMLEPLTHVNAILTDENDVGTYVDSVGNLKAIITGDQIQLNRKYKPPITFRFRGFMLQCLNDYPNYRDKSDSLNRRQLCVPMTKCFTGEERRYIKADYVHRKEVLQYVLFKVLNMDYDQLPEPESCKCELDKSKEMNDPVLQFMNEVMGVLMWDLVPYTFLYDLYKSWYGRNVPGKSPLSRNRFIDELKRNLPSFPAWTLHQDENRRDLEVRSKGNMDCAEVLIEEYKLENWYSRRYFGGNRSLRCIPTPKEKYRGIIRVPENEDLEEKYATRPEDNVLPEKITFITEPID</sequence>
<dbReference type="InterPro" id="IPR006500">
    <property type="entry name" value="Helicase_put_C_phage/plasmid"/>
</dbReference>
<dbReference type="Pfam" id="PF03288">
    <property type="entry name" value="Pox_D5"/>
    <property type="match status" value="1"/>
</dbReference>
<dbReference type="InterPro" id="IPR051620">
    <property type="entry name" value="ORF904-like_C"/>
</dbReference>
<dbReference type="AlphaFoldDB" id="A0A1Z2XRI6"/>
<feature type="compositionally biased region" description="Basic and acidic residues" evidence="5">
    <location>
        <begin position="37"/>
        <end position="49"/>
    </location>
</feature>
<dbReference type="PANTHER" id="PTHR35372">
    <property type="entry name" value="ATP BINDING PROTEIN-RELATED"/>
    <property type="match status" value="1"/>
</dbReference>
<reference evidence="8 10" key="3">
    <citation type="submission" date="2020-11" db="EMBL/GenBank/DDBJ databases">
        <title>Closed and high quality bacterial genomes of the OMM12 community.</title>
        <authorList>
            <person name="Marbouty M."/>
            <person name="Lamy-Besnier Q."/>
            <person name="Debarbieux L."/>
            <person name="Koszul R."/>
        </authorList>
    </citation>
    <scope>NUCLEOTIDE SEQUENCE [LARGE SCALE GENOMIC DNA]</scope>
    <source>
        <strain evidence="8 10">KB18</strain>
    </source>
</reference>
<keyword evidence="9" id="KW-1185">Reference proteome</keyword>
<dbReference type="Pfam" id="PF08706">
    <property type="entry name" value="D5_N"/>
    <property type="match status" value="1"/>
</dbReference>
<evidence type="ECO:0000256" key="1">
    <source>
        <dbReference type="ARBA" id="ARBA00022741"/>
    </source>
</evidence>
<evidence type="ECO:0000256" key="4">
    <source>
        <dbReference type="ARBA" id="ARBA00022840"/>
    </source>
</evidence>
<name>A0A1Z2XRI6_9FIRM</name>
<accession>A0A1Z2XRI6</accession>
<protein>
    <submittedName>
        <fullName evidence="8">DNA primase</fullName>
    </submittedName>
</protein>
<gene>
    <name evidence="7" type="ORF">ADH66_10565</name>
    <name evidence="8" type="ORF">I5Q82_00875</name>
</gene>